<sequence length="35" mass="3718">MRTIFALIALAALTATILMDTVGRKVKTNSANSKP</sequence>
<reference evidence="1 2" key="1">
    <citation type="journal article" date="2015" name="Stand. Genomic Sci.">
        <title>Genomic Encyclopedia of Bacterial and Archaeal Type Strains, Phase III: the genomes of soil and plant-associated and newly described type strains.</title>
        <authorList>
            <person name="Whitman W.B."/>
            <person name="Woyke T."/>
            <person name="Klenk H.P."/>
            <person name="Zhou Y."/>
            <person name="Lilburn T.G."/>
            <person name="Beck B.J."/>
            <person name="De Vos P."/>
            <person name="Vandamme P."/>
            <person name="Eisen J.A."/>
            <person name="Garrity G."/>
            <person name="Hugenholtz P."/>
            <person name="Kyrpides N.C."/>
        </authorList>
    </citation>
    <scope>NUCLEOTIDE SEQUENCE [LARGE SCALE GENOMIC DNA]</scope>
    <source>
        <strain evidence="1 2">P5626</strain>
    </source>
</reference>
<organism evidence="1 2">
    <name type="scientific">Flavobacterium circumlabens</name>
    <dbReference type="NCBI Taxonomy" id="2133765"/>
    <lineage>
        <taxon>Bacteria</taxon>
        <taxon>Pseudomonadati</taxon>
        <taxon>Bacteroidota</taxon>
        <taxon>Flavobacteriia</taxon>
        <taxon>Flavobacteriales</taxon>
        <taxon>Flavobacteriaceae</taxon>
        <taxon>Flavobacterium</taxon>
    </lineage>
</organism>
<accession>A0ABY2AZX3</accession>
<dbReference type="Proteomes" id="UP000295270">
    <property type="component" value="Unassembled WGS sequence"/>
</dbReference>
<keyword evidence="2" id="KW-1185">Reference proteome</keyword>
<evidence type="ECO:0000313" key="1">
    <source>
        <dbReference type="EMBL" id="TCN58878.1"/>
    </source>
</evidence>
<name>A0ABY2AZX3_9FLAO</name>
<protein>
    <submittedName>
        <fullName evidence="1">Uncharacterized protein</fullName>
    </submittedName>
</protein>
<comment type="caution">
    <text evidence="1">The sequence shown here is derived from an EMBL/GenBank/DDBJ whole genome shotgun (WGS) entry which is preliminary data.</text>
</comment>
<gene>
    <name evidence="1" type="ORF">EV142_103325</name>
</gene>
<dbReference type="EMBL" id="SLWA01000003">
    <property type="protein sequence ID" value="TCN58878.1"/>
    <property type="molecule type" value="Genomic_DNA"/>
</dbReference>
<evidence type="ECO:0000313" key="2">
    <source>
        <dbReference type="Proteomes" id="UP000295270"/>
    </source>
</evidence>
<proteinExistence type="predicted"/>